<evidence type="ECO:0000313" key="1">
    <source>
        <dbReference type="EMBL" id="GAA2488079.1"/>
    </source>
</evidence>
<accession>A0ABP5YYK8</accession>
<protein>
    <submittedName>
        <fullName evidence="1">Uncharacterized protein</fullName>
    </submittedName>
</protein>
<proteinExistence type="predicted"/>
<keyword evidence="2" id="KW-1185">Reference proteome</keyword>
<gene>
    <name evidence="1" type="ORF">GCM10010276_28370</name>
</gene>
<dbReference type="EMBL" id="BAAASG010000007">
    <property type="protein sequence ID" value="GAA2488079.1"/>
    <property type="molecule type" value="Genomic_DNA"/>
</dbReference>
<name>A0ABP5YYK8_STRLO</name>
<evidence type="ECO:0000313" key="2">
    <source>
        <dbReference type="Proteomes" id="UP001501777"/>
    </source>
</evidence>
<sequence>MLAETITTRSAGAVRRGVAAGRVLRAAAARARRCTVLPRWGMGLFLRRWSEAAKLYNM</sequence>
<organism evidence="1 2">
    <name type="scientific">Streptomyces longisporus</name>
    <dbReference type="NCBI Taxonomy" id="1948"/>
    <lineage>
        <taxon>Bacteria</taxon>
        <taxon>Bacillati</taxon>
        <taxon>Actinomycetota</taxon>
        <taxon>Actinomycetes</taxon>
        <taxon>Kitasatosporales</taxon>
        <taxon>Streptomycetaceae</taxon>
        <taxon>Streptomyces</taxon>
    </lineage>
</organism>
<dbReference type="Proteomes" id="UP001501777">
    <property type="component" value="Unassembled WGS sequence"/>
</dbReference>
<reference evidence="2" key="1">
    <citation type="journal article" date="2019" name="Int. J. Syst. Evol. Microbiol.">
        <title>The Global Catalogue of Microorganisms (GCM) 10K type strain sequencing project: providing services to taxonomists for standard genome sequencing and annotation.</title>
        <authorList>
            <consortium name="The Broad Institute Genomics Platform"/>
            <consortium name="The Broad Institute Genome Sequencing Center for Infectious Disease"/>
            <person name="Wu L."/>
            <person name="Ma J."/>
        </authorList>
    </citation>
    <scope>NUCLEOTIDE SEQUENCE [LARGE SCALE GENOMIC DNA]</scope>
    <source>
        <strain evidence="2">JCM 4395</strain>
    </source>
</reference>
<comment type="caution">
    <text evidence="1">The sequence shown here is derived from an EMBL/GenBank/DDBJ whole genome shotgun (WGS) entry which is preliminary data.</text>
</comment>